<evidence type="ECO:0000256" key="2">
    <source>
        <dbReference type="ARBA" id="ARBA00022475"/>
    </source>
</evidence>
<keyword evidence="4 6" id="KW-1133">Transmembrane helix</keyword>
<organism evidence="7 8">
    <name type="scientific">Candidatus Dojkabacteria bacterium</name>
    <dbReference type="NCBI Taxonomy" id="2099670"/>
    <lineage>
        <taxon>Bacteria</taxon>
        <taxon>Candidatus Dojkabacteria</taxon>
    </lineage>
</organism>
<feature type="transmembrane region" description="Helical" evidence="6">
    <location>
        <begin position="214"/>
        <end position="236"/>
    </location>
</feature>
<feature type="transmembrane region" description="Helical" evidence="6">
    <location>
        <begin position="175"/>
        <end position="194"/>
    </location>
</feature>
<feature type="transmembrane region" description="Helical" evidence="6">
    <location>
        <begin position="44"/>
        <end position="65"/>
    </location>
</feature>
<evidence type="ECO:0000313" key="8">
    <source>
        <dbReference type="Proteomes" id="UP000545876"/>
    </source>
</evidence>
<comment type="caution">
    <text evidence="7">The sequence shown here is derived from an EMBL/GenBank/DDBJ whole genome shotgun (WGS) entry which is preliminary data.</text>
</comment>
<evidence type="ECO:0000256" key="5">
    <source>
        <dbReference type="ARBA" id="ARBA00023136"/>
    </source>
</evidence>
<evidence type="ECO:0000256" key="6">
    <source>
        <dbReference type="SAM" id="Phobius"/>
    </source>
</evidence>
<evidence type="ECO:0000256" key="1">
    <source>
        <dbReference type="ARBA" id="ARBA00004651"/>
    </source>
</evidence>
<gene>
    <name evidence="7" type="ORF">GX656_03025</name>
</gene>
<evidence type="ECO:0000313" key="7">
    <source>
        <dbReference type="EMBL" id="NLD25587.1"/>
    </source>
</evidence>
<comment type="subcellular location">
    <subcellularLocation>
        <location evidence="1">Cell membrane</location>
        <topology evidence="1">Multi-pass membrane protein</topology>
    </subcellularLocation>
</comment>
<feature type="transmembrane region" description="Helical" evidence="6">
    <location>
        <begin position="248"/>
        <end position="268"/>
    </location>
</feature>
<dbReference type="AlphaFoldDB" id="A0A847CZJ0"/>
<keyword evidence="5 6" id="KW-0472">Membrane</keyword>
<feature type="transmembrane region" description="Helical" evidence="6">
    <location>
        <begin position="12"/>
        <end position="32"/>
    </location>
</feature>
<name>A0A847CZJ0_9BACT</name>
<feature type="transmembrane region" description="Helical" evidence="6">
    <location>
        <begin position="120"/>
        <end position="141"/>
    </location>
</feature>
<dbReference type="GO" id="GO:0005886">
    <property type="term" value="C:plasma membrane"/>
    <property type="evidence" value="ECO:0007669"/>
    <property type="project" value="UniProtKB-SubCell"/>
</dbReference>
<reference evidence="7 8" key="1">
    <citation type="journal article" date="2020" name="Biotechnol. Biofuels">
        <title>New insights from the biogas microbiome by comprehensive genome-resolved metagenomics of nearly 1600 species originating from multiple anaerobic digesters.</title>
        <authorList>
            <person name="Campanaro S."/>
            <person name="Treu L."/>
            <person name="Rodriguez-R L.M."/>
            <person name="Kovalovszki A."/>
            <person name="Ziels R.M."/>
            <person name="Maus I."/>
            <person name="Zhu X."/>
            <person name="Kougias P.G."/>
            <person name="Basile A."/>
            <person name="Luo G."/>
            <person name="Schluter A."/>
            <person name="Konstantinidis K.T."/>
            <person name="Angelidaki I."/>
        </authorList>
    </citation>
    <scope>NUCLEOTIDE SEQUENCE [LARGE SCALE GENOMIC DNA]</scope>
    <source>
        <strain evidence="7">AS06rmzACSIP_65</strain>
    </source>
</reference>
<keyword evidence="3 6" id="KW-0812">Transmembrane</keyword>
<keyword evidence="2" id="KW-1003">Cell membrane</keyword>
<feature type="transmembrane region" description="Helical" evidence="6">
    <location>
        <begin position="380"/>
        <end position="398"/>
    </location>
</feature>
<feature type="transmembrane region" description="Helical" evidence="6">
    <location>
        <begin position="350"/>
        <end position="368"/>
    </location>
</feature>
<dbReference type="PANTHER" id="PTHR30250:SF26">
    <property type="entry name" value="PSMA PROTEIN"/>
    <property type="match status" value="1"/>
</dbReference>
<evidence type="ECO:0000256" key="3">
    <source>
        <dbReference type="ARBA" id="ARBA00022692"/>
    </source>
</evidence>
<protein>
    <submittedName>
        <fullName evidence="7">Oligosaccharide flippase family protein</fullName>
    </submittedName>
</protein>
<dbReference type="PANTHER" id="PTHR30250">
    <property type="entry name" value="PST FAMILY PREDICTED COLANIC ACID TRANSPORTER"/>
    <property type="match status" value="1"/>
</dbReference>
<dbReference type="Proteomes" id="UP000545876">
    <property type="component" value="Unassembled WGS sequence"/>
</dbReference>
<accession>A0A847CZJ0</accession>
<feature type="transmembrane region" description="Helical" evidence="6">
    <location>
        <begin position="322"/>
        <end position="343"/>
    </location>
</feature>
<dbReference type="InterPro" id="IPR050833">
    <property type="entry name" value="Poly_Biosynth_Transport"/>
</dbReference>
<feature type="transmembrane region" description="Helical" evidence="6">
    <location>
        <begin position="86"/>
        <end position="108"/>
    </location>
</feature>
<feature type="transmembrane region" description="Helical" evidence="6">
    <location>
        <begin position="280"/>
        <end position="302"/>
    </location>
</feature>
<evidence type="ECO:0000256" key="4">
    <source>
        <dbReference type="ARBA" id="ARBA00022989"/>
    </source>
</evidence>
<dbReference type="EMBL" id="JAAZBX010000011">
    <property type="protein sequence ID" value="NLD25587.1"/>
    <property type="molecule type" value="Genomic_DNA"/>
</dbReference>
<sequence>MFKFESKEKTFLLHLFLTTFLGGVVGILNYAFNILIARYTSKEIFGIFSAALGIIYLSQISGMSIQSLVTKTVAKNKENDLNQYKWNTTISFAIIGVVASIIFFLFKVPISQLASIPKELILYLALAIIFAFISPVSKGLLLGQEKVITVNLLLLAETVMKFIIGIVAIKIGGNISLLIVANAIPPFLTTLFIIPMIKFEKKKDTEVKNNWKEFLLMTLSFLLLTMPFTIDLVLVNSSFRAEYSSLSLLGKIVYFACVTTSAVLFARLSNESSFTKQRKSLFLSILLSLFIGLFLSLIYFIIGEKIISLSVGDSYLKINTYLGMFGLCMTGYSIVYMIANYFIARGDYSYIWVLLSASILQITLFSTRNNYLNEVVQNQGILYTFLTLSTILFLLFNFKKNRNEENKSSEELK</sequence>
<proteinExistence type="predicted"/>